<keyword evidence="1" id="KW-0159">Chromosome partition</keyword>
<dbReference type="GO" id="GO:0045881">
    <property type="term" value="P:positive regulation of sporulation resulting in formation of a cellular spore"/>
    <property type="evidence" value="ECO:0007669"/>
    <property type="project" value="TreeGrafter"/>
</dbReference>
<dbReference type="InterPro" id="IPR004437">
    <property type="entry name" value="ParB/RepB/Spo0J"/>
</dbReference>
<dbReference type="GO" id="GO:0005694">
    <property type="term" value="C:chromosome"/>
    <property type="evidence" value="ECO:0007669"/>
    <property type="project" value="TreeGrafter"/>
</dbReference>
<dbReference type="Gene3D" id="3.90.1530.30">
    <property type="match status" value="1"/>
</dbReference>
<protein>
    <recommendedName>
        <fullName evidence="2">ParB-like N-terminal domain-containing protein</fullName>
    </recommendedName>
</protein>
<dbReference type="SUPFAM" id="SSF110849">
    <property type="entry name" value="ParB/Sulfiredoxin"/>
    <property type="match status" value="1"/>
</dbReference>
<dbReference type="Pfam" id="PF02195">
    <property type="entry name" value="ParB_N"/>
    <property type="match status" value="1"/>
</dbReference>
<dbReference type="Gene3D" id="1.10.10.2830">
    <property type="match status" value="1"/>
</dbReference>
<dbReference type="SUPFAM" id="SSF109709">
    <property type="entry name" value="KorB DNA-binding domain-like"/>
    <property type="match status" value="1"/>
</dbReference>
<sequence>MNSKKPGKKGFQQIRVEDCIEPKNMARLEIDTEELEGLARSINETGSLQPIEVVENNGKFEIVFGHRRWLAHKHLKKQKIWARVIELSEAEILLRRATENISRENLSPVEEGANYKTLKDEFGMTVDKIAKRVGRSPGRVKRMLDIMRMPVSFQKAIHKKMISPTTAEALWRCEDDAHREYLLDLAVEHGITTLVASQWVQEHRKTLRNKTVINDEGGGDQSPMESSKHYMTCELCQGPEDVGNIKQLILCKECHRKLSEIKRKEE</sequence>
<name>A0A0F9PAI2_9ZZZZ</name>
<dbReference type="PANTHER" id="PTHR33375:SF1">
    <property type="entry name" value="CHROMOSOME-PARTITIONING PROTEIN PARB-RELATED"/>
    <property type="match status" value="1"/>
</dbReference>
<dbReference type="EMBL" id="LAZR01002664">
    <property type="protein sequence ID" value="KKN27149.1"/>
    <property type="molecule type" value="Genomic_DNA"/>
</dbReference>
<accession>A0A0F9PAI2</accession>
<dbReference type="NCBIfam" id="TIGR00180">
    <property type="entry name" value="parB_part"/>
    <property type="match status" value="1"/>
</dbReference>
<evidence type="ECO:0000256" key="1">
    <source>
        <dbReference type="ARBA" id="ARBA00022829"/>
    </source>
</evidence>
<dbReference type="AlphaFoldDB" id="A0A0F9PAI2"/>
<dbReference type="InterPro" id="IPR050336">
    <property type="entry name" value="Chromosome_partition/occlusion"/>
</dbReference>
<comment type="caution">
    <text evidence="3">The sequence shown here is derived from an EMBL/GenBank/DDBJ whole genome shotgun (WGS) entry which is preliminary data.</text>
</comment>
<proteinExistence type="predicted"/>
<dbReference type="InterPro" id="IPR036086">
    <property type="entry name" value="ParB/Sulfiredoxin_sf"/>
</dbReference>
<reference evidence="3" key="1">
    <citation type="journal article" date="2015" name="Nature">
        <title>Complex archaea that bridge the gap between prokaryotes and eukaryotes.</title>
        <authorList>
            <person name="Spang A."/>
            <person name="Saw J.H."/>
            <person name="Jorgensen S.L."/>
            <person name="Zaremba-Niedzwiedzka K."/>
            <person name="Martijn J."/>
            <person name="Lind A.E."/>
            <person name="van Eijk R."/>
            <person name="Schleper C."/>
            <person name="Guy L."/>
            <person name="Ettema T.J."/>
        </authorList>
    </citation>
    <scope>NUCLEOTIDE SEQUENCE</scope>
</reference>
<dbReference type="SMART" id="SM00470">
    <property type="entry name" value="ParB"/>
    <property type="match status" value="1"/>
</dbReference>
<dbReference type="PANTHER" id="PTHR33375">
    <property type="entry name" value="CHROMOSOME-PARTITIONING PROTEIN PARB-RELATED"/>
    <property type="match status" value="1"/>
</dbReference>
<dbReference type="Pfam" id="PF17762">
    <property type="entry name" value="HTH_ParB"/>
    <property type="match status" value="1"/>
</dbReference>
<evidence type="ECO:0000259" key="2">
    <source>
        <dbReference type="SMART" id="SM00470"/>
    </source>
</evidence>
<dbReference type="InterPro" id="IPR041468">
    <property type="entry name" value="HTH_ParB/Spo0J"/>
</dbReference>
<feature type="domain" description="ParB-like N-terminal" evidence="2">
    <location>
        <begin position="12"/>
        <end position="101"/>
    </location>
</feature>
<gene>
    <name evidence="3" type="ORF">LCGC14_0867670</name>
</gene>
<organism evidence="3">
    <name type="scientific">marine sediment metagenome</name>
    <dbReference type="NCBI Taxonomy" id="412755"/>
    <lineage>
        <taxon>unclassified sequences</taxon>
        <taxon>metagenomes</taxon>
        <taxon>ecological metagenomes</taxon>
    </lineage>
</organism>
<dbReference type="GO" id="GO:0007059">
    <property type="term" value="P:chromosome segregation"/>
    <property type="evidence" value="ECO:0007669"/>
    <property type="project" value="UniProtKB-KW"/>
</dbReference>
<dbReference type="GO" id="GO:0003677">
    <property type="term" value="F:DNA binding"/>
    <property type="evidence" value="ECO:0007669"/>
    <property type="project" value="InterPro"/>
</dbReference>
<evidence type="ECO:0000313" key="3">
    <source>
        <dbReference type="EMBL" id="KKN27149.1"/>
    </source>
</evidence>
<dbReference type="InterPro" id="IPR003115">
    <property type="entry name" value="ParB_N"/>
</dbReference>